<name>A0A084AUV0_STACB</name>
<evidence type="ECO:0000256" key="1">
    <source>
        <dbReference type="SAM" id="SignalP"/>
    </source>
</evidence>
<accession>A0A084AUV0</accession>
<reference evidence="2 3" key="1">
    <citation type="journal article" date="2014" name="BMC Genomics">
        <title>Comparative genome sequencing reveals chemotype-specific gene clusters in the toxigenic black mold Stachybotrys.</title>
        <authorList>
            <person name="Semeiks J."/>
            <person name="Borek D."/>
            <person name="Otwinowski Z."/>
            <person name="Grishin N.V."/>
        </authorList>
    </citation>
    <scope>NUCLEOTIDE SEQUENCE [LARGE SCALE GENOMIC DNA]</scope>
    <source>
        <strain evidence="3">CBS 109288 / IBT 7711</strain>
    </source>
</reference>
<dbReference type="EMBL" id="KL648553">
    <property type="protein sequence ID" value="KEY69079.1"/>
    <property type="molecule type" value="Genomic_DNA"/>
</dbReference>
<feature type="signal peptide" evidence="1">
    <location>
        <begin position="1"/>
        <end position="18"/>
    </location>
</feature>
<evidence type="ECO:0000313" key="3">
    <source>
        <dbReference type="Proteomes" id="UP000028045"/>
    </source>
</evidence>
<organism evidence="2 3">
    <name type="scientific">Stachybotrys chartarum (strain CBS 109288 / IBT 7711)</name>
    <name type="common">Toxic black mold</name>
    <name type="synonym">Stilbospora chartarum</name>
    <dbReference type="NCBI Taxonomy" id="1280523"/>
    <lineage>
        <taxon>Eukaryota</taxon>
        <taxon>Fungi</taxon>
        <taxon>Dikarya</taxon>
        <taxon>Ascomycota</taxon>
        <taxon>Pezizomycotina</taxon>
        <taxon>Sordariomycetes</taxon>
        <taxon>Hypocreomycetidae</taxon>
        <taxon>Hypocreales</taxon>
        <taxon>Stachybotryaceae</taxon>
        <taxon>Stachybotrys</taxon>
    </lineage>
</organism>
<gene>
    <name evidence="2" type="ORF">S7711_09581</name>
</gene>
<dbReference type="HOGENOM" id="CLU_839432_0_0_1"/>
<keyword evidence="3" id="KW-1185">Reference proteome</keyword>
<proteinExistence type="predicted"/>
<dbReference type="AlphaFoldDB" id="A0A084AUV0"/>
<sequence>MLLKIAASVLCVAPLAAAAAVAQCAADNCLRALRSPSRLEQALGDCAGYFATTVTPDVVTETQYSTIESTSTVTIDITVVNTMELTATVTVSGTTTITASATTTVVAPLGALRKRDIEPAIPTYASACSGTVRYSSACSCISAVPATMTAVASTTTITLPTTVWVTESMTATATQDVKVTVATVSTTTVVATATVTTAVASASVTPLYLTVSDNYGTFYARYGLPNTDLLFLTPDVNRALSFNLTTDGRIWAGPRTLTRFASGGTQYLRLLRAENLSNSGIAQFQCSLNQARDLMCQIPNYPPGTLATLLFPSGDTLVRSPESLVMHATPADYANLFHPFSFITLKASACLIDSHCSAGQACRQGTCSV</sequence>
<evidence type="ECO:0000313" key="2">
    <source>
        <dbReference type="EMBL" id="KEY69079.1"/>
    </source>
</evidence>
<keyword evidence="1" id="KW-0732">Signal</keyword>
<dbReference type="Proteomes" id="UP000028045">
    <property type="component" value="Unassembled WGS sequence"/>
</dbReference>
<feature type="chain" id="PRO_5001771189" evidence="1">
    <location>
        <begin position="19"/>
        <end position="369"/>
    </location>
</feature>
<protein>
    <submittedName>
        <fullName evidence="2">Uncharacterized protein</fullName>
    </submittedName>
</protein>
<dbReference type="OrthoDB" id="5596743at2759"/>